<reference evidence="2" key="1">
    <citation type="submission" date="2018-12" db="EMBL/GenBank/DDBJ databases">
        <title>Tengunoibacter tsumagoiensis gen. nov., sp. nov., Dictyobacter kobayashii sp. nov., D. alpinus sp. nov., and D. joshuensis sp. nov. and description of Dictyobacteraceae fam. nov. within the order Ktedonobacterales isolated from Tengu-no-mugimeshi.</title>
        <authorList>
            <person name="Wang C.M."/>
            <person name="Zheng Y."/>
            <person name="Sakai Y."/>
            <person name="Toyoda A."/>
            <person name="Minakuchi Y."/>
            <person name="Abe K."/>
            <person name="Yokota A."/>
            <person name="Yabe S."/>
        </authorList>
    </citation>
    <scope>NUCLEOTIDE SEQUENCE [LARGE SCALE GENOMIC DNA]</scope>
    <source>
        <strain evidence="2">Uno16</strain>
    </source>
</reference>
<keyword evidence="2" id="KW-1185">Reference proteome</keyword>
<gene>
    <name evidence="1" type="ORF">KDA_56550</name>
</gene>
<dbReference type="Proteomes" id="UP000287171">
    <property type="component" value="Unassembled WGS sequence"/>
</dbReference>
<dbReference type="RefSeq" id="WP_126630325.1">
    <property type="nucleotide sequence ID" value="NZ_BIFT01000002.1"/>
</dbReference>
<evidence type="ECO:0008006" key="3">
    <source>
        <dbReference type="Google" id="ProtNLM"/>
    </source>
</evidence>
<dbReference type="SUPFAM" id="SSF51905">
    <property type="entry name" value="FAD/NAD(P)-binding domain"/>
    <property type="match status" value="1"/>
</dbReference>
<dbReference type="AlphaFoldDB" id="A0A402BFI1"/>
<name>A0A402BFI1_9CHLR</name>
<accession>A0A402BFI1</accession>
<dbReference type="EMBL" id="BIFT01000002">
    <property type="protein sequence ID" value="GCE30171.1"/>
    <property type="molecule type" value="Genomic_DNA"/>
</dbReference>
<protein>
    <recommendedName>
        <fullName evidence="3">FAD/NAD(P)-binding domain-containing protein</fullName>
    </recommendedName>
</protein>
<evidence type="ECO:0000313" key="1">
    <source>
        <dbReference type="EMBL" id="GCE30171.1"/>
    </source>
</evidence>
<dbReference type="OrthoDB" id="9802028at2"/>
<organism evidence="1 2">
    <name type="scientific">Dictyobacter alpinus</name>
    <dbReference type="NCBI Taxonomy" id="2014873"/>
    <lineage>
        <taxon>Bacteria</taxon>
        <taxon>Bacillati</taxon>
        <taxon>Chloroflexota</taxon>
        <taxon>Ktedonobacteria</taxon>
        <taxon>Ktedonobacterales</taxon>
        <taxon>Dictyobacteraceae</taxon>
        <taxon>Dictyobacter</taxon>
    </lineage>
</organism>
<proteinExistence type="predicted"/>
<sequence length="73" mass="7905">MLGVAATAVDNKQQQLSLSNGEQLGFDQLLIATGTHARQWPEELGGKLDGVFLILDRDDAQQLGNIWQINGSV</sequence>
<dbReference type="InterPro" id="IPR036188">
    <property type="entry name" value="FAD/NAD-bd_sf"/>
</dbReference>
<dbReference type="Gene3D" id="3.50.50.60">
    <property type="entry name" value="FAD/NAD(P)-binding domain"/>
    <property type="match status" value="2"/>
</dbReference>
<comment type="caution">
    <text evidence="1">The sequence shown here is derived from an EMBL/GenBank/DDBJ whole genome shotgun (WGS) entry which is preliminary data.</text>
</comment>
<evidence type="ECO:0000313" key="2">
    <source>
        <dbReference type="Proteomes" id="UP000287171"/>
    </source>
</evidence>